<dbReference type="KEGG" id="serw:FY030_02395"/>
<evidence type="ECO:0000313" key="2">
    <source>
        <dbReference type="Proteomes" id="UP000326546"/>
    </source>
</evidence>
<protein>
    <submittedName>
        <fullName evidence="1">Uncharacterized protein</fullName>
    </submittedName>
</protein>
<dbReference type="RefSeq" id="WP_158060120.1">
    <property type="nucleotide sequence ID" value="NZ_CP044427.1"/>
</dbReference>
<evidence type="ECO:0000313" key="1">
    <source>
        <dbReference type="EMBL" id="QFG67728.1"/>
    </source>
</evidence>
<dbReference type="AlphaFoldDB" id="A0A5J6V215"/>
<sequence>MVDDGFGIRAHELTSSVIELRHRLVAEFGADRVWILSDDFQGRRVWPKGWQVVSIDPDVLDGIGLRHRDVERPGWRLGDYGLYLWALQEPDLRHYWVTEPDVHFALPSVRDWVEGLSVHEEDLLIPRFGLAPEGWLWRPALAELTGGPVYRSLFPLSRSNEAAVDAAYQLRLRISQAEPSPDPYPNDESVVATAVAQAGLRVAPLEQYCPEQFDYFAATVKVWRESLLRRHPDRELVVHSALSYEEWARWFTHFLGNHAPAERHDRMRQVAARLDPDDLPVLHRLAARN</sequence>
<dbReference type="OrthoDB" id="3729465at2"/>
<dbReference type="EMBL" id="CP044427">
    <property type="protein sequence ID" value="QFG67728.1"/>
    <property type="molecule type" value="Genomic_DNA"/>
</dbReference>
<reference evidence="1 2" key="1">
    <citation type="submission" date="2019-09" db="EMBL/GenBank/DDBJ databases">
        <title>Serinicoccus pratensis sp. nov., isolated from meadow soil.</title>
        <authorList>
            <person name="Zhang W."/>
        </authorList>
    </citation>
    <scope>NUCLEOTIDE SEQUENCE [LARGE SCALE GENOMIC DNA]</scope>
    <source>
        <strain evidence="1 2">W204</strain>
    </source>
</reference>
<accession>A0A5J6V215</accession>
<proteinExistence type="predicted"/>
<keyword evidence="2" id="KW-1185">Reference proteome</keyword>
<dbReference type="Proteomes" id="UP000326546">
    <property type="component" value="Chromosome"/>
</dbReference>
<name>A0A5J6V215_9MICO</name>
<organism evidence="1 2">
    <name type="scientific">Ornithinimicrobium pratense</name>
    <dbReference type="NCBI Taxonomy" id="2593973"/>
    <lineage>
        <taxon>Bacteria</taxon>
        <taxon>Bacillati</taxon>
        <taxon>Actinomycetota</taxon>
        <taxon>Actinomycetes</taxon>
        <taxon>Micrococcales</taxon>
        <taxon>Ornithinimicrobiaceae</taxon>
        <taxon>Ornithinimicrobium</taxon>
    </lineage>
</organism>
<gene>
    <name evidence="1" type="ORF">FY030_02395</name>
</gene>